<dbReference type="GO" id="GO:0003677">
    <property type="term" value="F:DNA binding"/>
    <property type="evidence" value="ECO:0007669"/>
    <property type="project" value="UniProtKB-KW"/>
</dbReference>
<proteinExistence type="predicted"/>
<dbReference type="SMART" id="SM00419">
    <property type="entry name" value="HTH_CRP"/>
    <property type="match status" value="1"/>
</dbReference>
<keyword evidence="2" id="KW-0238">DNA-binding</keyword>
<dbReference type="Pfam" id="PF13545">
    <property type="entry name" value="HTH_Crp_2"/>
    <property type="match status" value="1"/>
</dbReference>
<keyword evidence="3" id="KW-0804">Transcription</keyword>
<accession>A0A4R9K8K1</accession>
<evidence type="ECO:0000259" key="4">
    <source>
        <dbReference type="PROSITE" id="PS50042"/>
    </source>
</evidence>
<keyword evidence="7" id="KW-1185">Reference proteome</keyword>
<dbReference type="PROSITE" id="PS51063">
    <property type="entry name" value="HTH_CRP_2"/>
    <property type="match status" value="1"/>
</dbReference>
<dbReference type="GO" id="GO:0005829">
    <property type="term" value="C:cytosol"/>
    <property type="evidence" value="ECO:0007669"/>
    <property type="project" value="TreeGrafter"/>
</dbReference>
<feature type="domain" description="HTH crp-type" evidence="5">
    <location>
        <begin position="144"/>
        <end position="206"/>
    </location>
</feature>
<reference evidence="6" key="1">
    <citation type="journal article" date="2019" name="PLoS Negl. Trop. Dis.">
        <title>Revisiting the worldwide diversity of Leptospira species in the environment.</title>
        <authorList>
            <person name="Vincent A.T."/>
            <person name="Schiettekatte O."/>
            <person name="Bourhy P."/>
            <person name="Veyrier F.J."/>
            <person name="Picardeau M."/>
        </authorList>
    </citation>
    <scope>NUCLEOTIDE SEQUENCE [LARGE SCALE GENOMIC DNA]</scope>
    <source>
        <strain evidence="6">201702476</strain>
    </source>
</reference>
<sequence>MIQKNTKTILFDSISDLDIRKHFQGAKLTSFSKGEFLFQEGDVPEYFDLLIEGHLQLFKYDTNSNEATIAFFSPVSLVAELASLCNFKYPASARFSADGKVARLPISSLKDLINHDIKLNHYLIQCLLEKLQTLNLTLNRGLTMDTMERVAHFFYYMPADFPDLKHNQIASMLFIRAETFSRALKELKDAGILEVNKGQIEVLNRDGLKRFIKVLD</sequence>
<dbReference type="Pfam" id="PF00027">
    <property type="entry name" value="cNMP_binding"/>
    <property type="match status" value="1"/>
</dbReference>
<dbReference type="InterPro" id="IPR050397">
    <property type="entry name" value="Env_Response_Regulators"/>
</dbReference>
<evidence type="ECO:0000313" key="7">
    <source>
        <dbReference type="Proteomes" id="UP000297693"/>
    </source>
</evidence>
<dbReference type="AlphaFoldDB" id="A0A4R9K8K1"/>
<dbReference type="SUPFAM" id="SSF46785">
    <property type="entry name" value="Winged helix' DNA-binding domain"/>
    <property type="match status" value="1"/>
</dbReference>
<evidence type="ECO:0000259" key="5">
    <source>
        <dbReference type="PROSITE" id="PS51063"/>
    </source>
</evidence>
<dbReference type="InterPro" id="IPR014710">
    <property type="entry name" value="RmlC-like_jellyroll"/>
</dbReference>
<dbReference type="InterPro" id="IPR000595">
    <property type="entry name" value="cNMP-bd_dom"/>
</dbReference>
<dbReference type="SUPFAM" id="SSF51206">
    <property type="entry name" value="cAMP-binding domain-like"/>
    <property type="match status" value="1"/>
</dbReference>
<name>A0A4R9K8K1_9LEPT</name>
<dbReference type="PROSITE" id="PS50042">
    <property type="entry name" value="CNMP_BINDING_3"/>
    <property type="match status" value="1"/>
</dbReference>
<dbReference type="SMART" id="SM00100">
    <property type="entry name" value="cNMP"/>
    <property type="match status" value="1"/>
</dbReference>
<gene>
    <name evidence="6" type="ORF">EHQ58_01960</name>
</gene>
<dbReference type="CDD" id="cd00038">
    <property type="entry name" value="CAP_ED"/>
    <property type="match status" value="1"/>
</dbReference>
<protein>
    <submittedName>
        <fullName evidence="6">Crp/Fnr family transcriptional regulator</fullName>
    </submittedName>
</protein>
<evidence type="ECO:0000256" key="2">
    <source>
        <dbReference type="ARBA" id="ARBA00023125"/>
    </source>
</evidence>
<dbReference type="PANTHER" id="PTHR24567:SF26">
    <property type="entry name" value="REGULATORY PROTEIN YEIL"/>
    <property type="match status" value="1"/>
</dbReference>
<evidence type="ECO:0000313" key="6">
    <source>
        <dbReference type="EMBL" id="TGL62937.1"/>
    </source>
</evidence>
<keyword evidence="1" id="KW-0805">Transcription regulation</keyword>
<dbReference type="GO" id="GO:0003700">
    <property type="term" value="F:DNA-binding transcription factor activity"/>
    <property type="evidence" value="ECO:0007669"/>
    <property type="project" value="TreeGrafter"/>
</dbReference>
<dbReference type="Gene3D" id="2.60.120.10">
    <property type="entry name" value="Jelly Rolls"/>
    <property type="match status" value="1"/>
</dbReference>
<dbReference type="InterPro" id="IPR018490">
    <property type="entry name" value="cNMP-bd_dom_sf"/>
</dbReference>
<dbReference type="EMBL" id="RQGD01000008">
    <property type="protein sequence ID" value="TGL62937.1"/>
    <property type="molecule type" value="Genomic_DNA"/>
</dbReference>
<dbReference type="InterPro" id="IPR036390">
    <property type="entry name" value="WH_DNA-bd_sf"/>
</dbReference>
<feature type="domain" description="Cyclic nucleotide-binding" evidence="4">
    <location>
        <begin position="10"/>
        <end position="130"/>
    </location>
</feature>
<dbReference type="RefSeq" id="WP_135621661.1">
    <property type="nucleotide sequence ID" value="NZ_RQGD01000008.1"/>
</dbReference>
<evidence type="ECO:0000256" key="1">
    <source>
        <dbReference type="ARBA" id="ARBA00023015"/>
    </source>
</evidence>
<dbReference type="PANTHER" id="PTHR24567">
    <property type="entry name" value="CRP FAMILY TRANSCRIPTIONAL REGULATORY PROTEIN"/>
    <property type="match status" value="1"/>
</dbReference>
<comment type="caution">
    <text evidence="6">The sequence shown here is derived from an EMBL/GenBank/DDBJ whole genome shotgun (WGS) entry which is preliminary data.</text>
</comment>
<evidence type="ECO:0000256" key="3">
    <source>
        <dbReference type="ARBA" id="ARBA00023163"/>
    </source>
</evidence>
<organism evidence="6 7">
    <name type="scientific">Leptospira ognonensis</name>
    <dbReference type="NCBI Taxonomy" id="2484945"/>
    <lineage>
        <taxon>Bacteria</taxon>
        <taxon>Pseudomonadati</taxon>
        <taxon>Spirochaetota</taxon>
        <taxon>Spirochaetia</taxon>
        <taxon>Leptospirales</taxon>
        <taxon>Leptospiraceae</taxon>
        <taxon>Leptospira</taxon>
    </lineage>
</organism>
<dbReference type="Proteomes" id="UP000297693">
    <property type="component" value="Unassembled WGS sequence"/>
</dbReference>
<dbReference type="InterPro" id="IPR012318">
    <property type="entry name" value="HTH_CRP"/>
</dbReference>
<dbReference type="OrthoDB" id="9810708at2"/>